<keyword evidence="2" id="KW-1133">Transmembrane helix</keyword>
<dbReference type="AlphaFoldDB" id="A0A841EGC1"/>
<name>A0A841EGC1_9ACTN</name>
<evidence type="ECO:0000313" key="4">
    <source>
        <dbReference type="EMBL" id="MBB5999450.1"/>
    </source>
</evidence>
<dbReference type="Pfam" id="PF13785">
    <property type="entry name" value="DUF4178"/>
    <property type="match status" value="1"/>
</dbReference>
<gene>
    <name evidence="4" type="ORF">HNR25_003201</name>
</gene>
<dbReference type="InterPro" id="IPR025235">
    <property type="entry name" value="DUF4178"/>
</dbReference>
<accession>A0A841EGC1</accession>
<evidence type="ECO:0000256" key="2">
    <source>
        <dbReference type="SAM" id="Phobius"/>
    </source>
</evidence>
<evidence type="ECO:0000256" key="1">
    <source>
        <dbReference type="SAM" id="MobiDB-lite"/>
    </source>
</evidence>
<sequence>MAADRSVPRLENRAQMSPSMLFVVMLAAVIVAAAAVVVLRARRRAARTQAPSSRPADPFADIGETEGDPLRLKAGDMLDFGAERTWIRGSLRLSEGGAVWAEHFLEVEGERRWLSVEQDPDLQMALWTGRPDLELTPHGREVELEGVRYRLSERGSASYRSEGTTGLRAEGGMDYADYEAADGSLLSFERFDHGRWEPCTGTPVGRAAFTVYPSGS</sequence>
<keyword evidence="2" id="KW-0472">Membrane</keyword>
<proteinExistence type="predicted"/>
<feature type="region of interest" description="Disordered" evidence="1">
    <location>
        <begin position="47"/>
        <end position="67"/>
    </location>
</feature>
<protein>
    <recommendedName>
        <fullName evidence="3">DUF4178 domain-containing protein</fullName>
    </recommendedName>
</protein>
<keyword evidence="2" id="KW-0812">Transmembrane</keyword>
<comment type="caution">
    <text evidence="4">The sequence shown here is derived from an EMBL/GenBank/DDBJ whole genome shotgun (WGS) entry which is preliminary data.</text>
</comment>
<dbReference type="Proteomes" id="UP000578077">
    <property type="component" value="Unassembled WGS sequence"/>
</dbReference>
<evidence type="ECO:0000259" key="3">
    <source>
        <dbReference type="Pfam" id="PF13785"/>
    </source>
</evidence>
<feature type="domain" description="DUF4178" evidence="3">
    <location>
        <begin position="73"/>
        <end position="204"/>
    </location>
</feature>
<reference evidence="4 5" key="1">
    <citation type="submission" date="2020-08" db="EMBL/GenBank/DDBJ databases">
        <title>Sequencing the genomes of 1000 actinobacteria strains.</title>
        <authorList>
            <person name="Klenk H.-P."/>
        </authorList>
    </citation>
    <scope>NUCLEOTIDE SEQUENCE [LARGE SCALE GENOMIC DNA]</scope>
    <source>
        <strain evidence="4 5">DSM 44593</strain>
    </source>
</reference>
<evidence type="ECO:0000313" key="5">
    <source>
        <dbReference type="Proteomes" id="UP000578077"/>
    </source>
</evidence>
<dbReference type="EMBL" id="JACHLY010000001">
    <property type="protein sequence ID" value="MBB5999450.1"/>
    <property type="molecule type" value="Genomic_DNA"/>
</dbReference>
<keyword evidence="5" id="KW-1185">Reference proteome</keyword>
<organism evidence="4 5">
    <name type="scientific">Streptomonospora salina</name>
    <dbReference type="NCBI Taxonomy" id="104205"/>
    <lineage>
        <taxon>Bacteria</taxon>
        <taxon>Bacillati</taxon>
        <taxon>Actinomycetota</taxon>
        <taxon>Actinomycetes</taxon>
        <taxon>Streptosporangiales</taxon>
        <taxon>Nocardiopsidaceae</taxon>
        <taxon>Streptomonospora</taxon>
    </lineage>
</organism>
<feature type="transmembrane region" description="Helical" evidence="2">
    <location>
        <begin position="20"/>
        <end position="39"/>
    </location>
</feature>